<evidence type="ECO:0000259" key="12">
    <source>
        <dbReference type="Pfam" id="PF06974"/>
    </source>
</evidence>
<protein>
    <recommendedName>
        <fullName evidence="4">diacylglycerol O-acyltransferase</fullName>
        <ecNumber evidence="4">2.3.1.20</ecNumber>
    </recommendedName>
</protein>
<keyword evidence="9" id="KW-0012">Acyltransferase</keyword>
<evidence type="ECO:0000256" key="3">
    <source>
        <dbReference type="ARBA" id="ARBA00009587"/>
    </source>
</evidence>
<dbReference type="GO" id="GO:0005886">
    <property type="term" value="C:plasma membrane"/>
    <property type="evidence" value="ECO:0007669"/>
    <property type="project" value="TreeGrafter"/>
</dbReference>
<sequence>MAGAPGVSVPFDNGFLAYGAAHPGTQMAIGVAALCAGDVPSRAELGLLLEAAASACPELAGPGGGAVFRPGRHLFESRAPEGSGTAGLYAALDAVANEPLPGVMWGVWLVHGHAPGEFAVVLRGHHAHFDGLLIAQLCELVVGARPAAVRPAPTAPPRPRPGAVVRDVAAVLRGLRDTARPVAAAGTTEGRVRQVCAATGLEGMRRVAAVHGGTVNDVHLAALAGALAAWETGPRWHGDPRPVRAKVPLGLRRPGTAERLGTRISAGWLTLPCDTADPVERLRRVAADSGRLRARLTDPGTGALMRALSPRMRRLVLDADNHPRRTSLVATHVPGPARPLSVAGRDVTGIVPLMFLASGQRLSVCLATYAGTAYFSVTADTGVTGLDRLPGCWLAEIGRLATVSGRPGRTPRQG</sequence>
<evidence type="ECO:0000256" key="9">
    <source>
        <dbReference type="ARBA" id="ARBA00023315"/>
    </source>
</evidence>
<keyword evidence="6" id="KW-0808">Transferase</keyword>
<name>A0A919B7I1_9ACTN</name>
<evidence type="ECO:0000256" key="2">
    <source>
        <dbReference type="ARBA" id="ARBA00005189"/>
    </source>
</evidence>
<evidence type="ECO:0000256" key="6">
    <source>
        <dbReference type="ARBA" id="ARBA00022679"/>
    </source>
</evidence>
<feature type="domain" description="O-acyltransferase WSD1 C-terminal" evidence="12">
    <location>
        <begin position="261"/>
        <end position="384"/>
    </location>
</feature>
<dbReference type="Proteomes" id="UP000638313">
    <property type="component" value="Unassembled WGS sequence"/>
</dbReference>
<dbReference type="AlphaFoldDB" id="A0A919B7I1"/>
<comment type="pathway">
    <text evidence="2">Lipid metabolism.</text>
</comment>
<dbReference type="GO" id="GO:0071731">
    <property type="term" value="P:response to nitric oxide"/>
    <property type="evidence" value="ECO:0007669"/>
    <property type="project" value="TreeGrafter"/>
</dbReference>
<dbReference type="InterPro" id="IPR004255">
    <property type="entry name" value="O-acyltransferase_WSD1_N"/>
</dbReference>
<dbReference type="RefSeq" id="WP_190131564.1">
    <property type="nucleotide sequence ID" value="NZ_BNBD01000010.1"/>
</dbReference>
<comment type="pathway">
    <text evidence="1">Glycerolipid metabolism; triacylglycerol biosynthesis.</text>
</comment>
<dbReference type="GO" id="GO:0051701">
    <property type="term" value="P:biological process involved in interaction with host"/>
    <property type="evidence" value="ECO:0007669"/>
    <property type="project" value="TreeGrafter"/>
</dbReference>
<proteinExistence type="inferred from homology"/>
<dbReference type="InterPro" id="IPR045034">
    <property type="entry name" value="O-acyltransferase_WSD1-like"/>
</dbReference>
<dbReference type="GO" id="GO:0019432">
    <property type="term" value="P:triglyceride biosynthetic process"/>
    <property type="evidence" value="ECO:0007669"/>
    <property type="project" value="TreeGrafter"/>
</dbReference>
<dbReference type="Pfam" id="PF03007">
    <property type="entry name" value="WS_DGAT_cat"/>
    <property type="match status" value="1"/>
</dbReference>
<evidence type="ECO:0000256" key="10">
    <source>
        <dbReference type="ARBA" id="ARBA00048109"/>
    </source>
</evidence>
<comment type="caution">
    <text evidence="13">The sequence shown here is derived from an EMBL/GenBank/DDBJ whole genome shotgun (WGS) entry which is preliminary data.</text>
</comment>
<evidence type="ECO:0000256" key="7">
    <source>
        <dbReference type="ARBA" id="ARBA00022798"/>
    </source>
</evidence>
<accession>A0A919B7I1</accession>
<evidence type="ECO:0000256" key="1">
    <source>
        <dbReference type="ARBA" id="ARBA00004771"/>
    </source>
</evidence>
<keyword evidence="14" id="KW-1185">Reference proteome</keyword>
<organism evidence="13 14">
    <name type="scientific">Streptomyces mashuensis</name>
    <dbReference type="NCBI Taxonomy" id="33904"/>
    <lineage>
        <taxon>Bacteria</taxon>
        <taxon>Bacillati</taxon>
        <taxon>Actinomycetota</taxon>
        <taxon>Actinomycetes</taxon>
        <taxon>Kitasatosporales</taxon>
        <taxon>Streptomycetaceae</taxon>
        <taxon>Streptomyces</taxon>
    </lineage>
</organism>
<evidence type="ECO:0000256" key="8">
    <source>
        <dbReference type="ARBA" id="ARBA00023098"/>
    </source>
</evidence>
<dbReference type="PANTHER" id="PTHR31650:SF1">
    <property type="entry name" value="WAX ESTER SYNTHASE_DIACYLGLYCEROL ACYLTRANSFERASE 4-RELATED"/>
    <property type="match status" value="1"/>
</dbReference>
<reference evidence="13" key="1">
    <citation type="journal article" date="2014" name="Int. J. Syst. Evol. Microbiol.">
        <title>Complete genome sequence of Corynebacterium casei LMG S-19264T (=DSM 44701T), isolated from a smear-ripened cheese.</title>
        <authorList>
            <consortium name="US DOE Joint Genome Institute (JGI-PGF)"/>
            <person name="Walter F."/>
            <person name="Albersmeier A."/>
            <person name="Kalinowski J."/>
            <person name="Ruckert C."/>
        </authorList>
    </citation>
    <scope>NUCLEOTIDE SEQUENCE</scope>
    <source>
        <strain evidence="13">JCM 4059</strain>
    </source>
</reference>
<feature type="domain" description="O-acyltransferase WSD1-like N-terminal" evidence="11">
    <location>
        <begin position="71"/>
        <end position="194"/>
    </location>
</feature>
<dbReference type="EC" id="2.3.1.20" evidence="4"/>
<dbReference type="PANTHER" id="PTHR31650">
    <property type="entry name" value="O-ACYLTRANSFERASE (WSD1-LIKE) FAMILY PROTEIN"/>
    <property type="match status" value="1"/>
</dbReference>
<reference evidence="13" key="2">
    <citation type="submission" date="2020-09" db="EMBL/GenBank/DDBJ databases">
        <authorList>
            <person name="Sun Q."/>
            <person name="Ohkuma M."/>
        </authorList>
    </citation>
    <scope>NUCLEOTIDE SEQUENCE</scope>
    <source>
        <strain evidence="13">JCM 4059</strain>
    </source>
</reference>
<evidence type="ECO:0000313" key="13">
    <source>
        <dbReference type="EMBL" id="GHF59346.1"/>
    </source>
</evidence>
<dbReference type="Pfam" id="PF06974">
    <property type="entry name" value="WS_DGAT_C"/>
    <property type="match status" value="1"/>
</dbReference>
<evidence type="ECO:0000256" key="5">
    <source>
        <dbReference type="ARBA" id="ARBA00022516"/>
    </source>
</evidence>
<keyword evidence="7" id="KW-0319">Glycerol metabolism</keyword>
<keyword evidence="5" id="KW-0444">Lipid biosynthesis</keyword>
<evidence type="ECO:0000313" key="14">
    <source>
        <dbReference type="Proteomes" id="UP000638313"/>
    </source>
</evidence>
<dbReference type="GO" id="GO:0004144">
    <property type="term" value="F:diacylglycerol O-acyltransferase activity"/>
    <property type="evidence" value="ECO:0007669"/>
    <property type="project" value="UniProtKB-EC"/>
</dbReference>
<evidence type="ECO:0000256" key="4">
    <source>
        <dbReference type="ARBA" id="ARBA00013244"/>
    </source>
</evidence>
<keyword evidence="8" id="KW-0443">Lipid metabolism</keyword>
<evidence type="ECO:0000259" key="11">
    <source>
        <dbReference type="Pfam" id="PF03007"/>
    </source>
</evidence>
<gene>
    <name evidence="13" type="ORF">GCM10010218_46060</name>
</gene>
<dbReference type="InterPro" id="IPR009721">
    <property type="entry name" value="O-acyltransferase_WSD1_C"/>
</dbReference>
<comment type="similarity">
    <text evidence="3">Belongs to the long-chain O-acyltransferase family.</text>
</comment>
<dbReference type="GO" id="GO:0006071">
    <property type="term" value="P:glycerol metabolic process"/>
    <property type="evidence" value="ECO:0007669"/>
    <property type="project" value="UniProtKB-KW"/>
</dbReference>
<dbReference type="EMBL" id="BNBD01000010">
    <property type="protein sequence ID" value="GHF59346.1"/>
    <property type="molecule type" value="Genomic_DNA"/>
</dbReference>
<comment type="catalytic activity">
    <reaction evidence="10">
        <text>an acyl-CoA + a 1,2-diacyl-sn-glycerol = a triacyl-sn-glycerol + CoA</text>
        <dbReference type="Rhea" id="RHEA:10868"/>
        <dbReference type="ChEBI" id="CHEBI:17815"/>
        <dbReference type="ChEBI" id="CHEBI:57287"/>
        <dbReference type="ChEBI" id="CHEBI:58342"/>
        <dbReference type="ChEBI" id="CHEBI:64615"/>
        <dbReference type="EC" id="2.3.1.20"/>
    </reaction>
</comment>
<dbReference type="GO" id="GO:0001666">
    <property type="term" value="P:response to hypoxia"/>
    <property type="evidence" value="ECO:0007669"/>
    <property type="project" value="TreeGrafter"/>
</dbReference>